<dbReference type="SUPFAM" id="SSF55811">
    <property type="entry name" value="Nudix"/>
    <property type="match status" value="1"/>
</dbReference>
<accession>A0A8J3K342</accession>
<proteinExistence type="predicted"/>
<protein>
    <submittedName>
        <fullName evidence="1">Uncharacterized protein</fullName>
    </submittedName>
</protein>
<dbReference type="RefSeq" id="WP_191838980.1">
    <property type="nucleotide sequence ID" value="NZ_BAAALB010000008.1"/>
</dbReference>
<gene>
    <name evidence="1" type="ORF">Cch02nite_32790</name>
</gene>
<sequence length="174" mass="19058">MTVTEPRAARTDLIRALTRVERVFVIPVSADGQLLLLRHELARGAYWTFPTVPRTLPRMHLAPLARKLTRDELGVEPTQLRLVAVLEPSRAHGRAAVYAAEMPGTGTQIITNRASHPIRRHPLQAMTFTADTLAVLDVRPIAITALLTSGGDPARNAMQLPDLLHAATSGQDDR</sequence>
<keyword evidence="2" id="KW-1185">Reference proteome</keyword>
<evidence type="ECO:0000313" key="1">
    <source>
        <dbReference type="EMBL" id="GIF89835.1"/>
    </source>
</evidence>
<dbReference type="AlphaFoldDB" id="A0A8J3K342"/>
<comment type="caution">
    <text evidence="1">The sequence shown here is derived from an EMBL/GenBank/DDBJ whole genome shotgun (WGS) entry which is preliminary data.</text>
</comment>
<dbReference type="Proteomes" id="UP000619293">
    <property type="component" value="Unassembled WGS sequence"/>
</dbReference>
<reference evidence="1 2" key="1">
    <citation type="submission" date="2021-01" db="EMBL/GenBank/DDBJ databases">
        <title>Whole genome shotgun sequence of Catellatospora chokoriensis NBRC 107358.</title>
        <authorList>
            <person name="Komaki H."/>
            <person name="Tamura T."/>
        </authorList>
    </citation>
    <scope>NUCLEOTIDE SEQUENCE [LARGE SCALE GENOMIC DNA]</scope>
    <source>
        <strain evidence="1 2">NBRC 107358</strain>
    </source>
</reference>
<dbReference type="EMBL" id="BONG01000018">
    <property type="protein sequence ID" value="GIF89835.1"/>
    <property type="molecule type" value="Genomic_DNA"/>
</dbReference>
<dbReference type="InterPro" id="IPR015797">
    <property type="entry name" value="NUDIX_hydrolase-like_dom_sf"/>
</dbReference>
<evidence type="ECO:0000313" key="2">
    <source>
        <dbReference type="Proteomes" id="UP000619293"/>
    </source>
</evidence>
<name>A0A8J3K342_9ACTN</name>
<organism evidence="1 2">
    <name type="scientific">Catellatospora chokoriensis</name>
    <dbReference type="NCBI Taxonomy" id="310353"/>
    <lineage>
        <taxon>Bacteria</taxon>
        <taxon>Bacillati</taxon>
        <taxon>Actinomycetota</taxon>
        <taxon>Actinomycetes</taxon>
        <taxon>Micromonosporales</taxon>
        <taxon>Micromonosporaceae</taxon>
        <taxon>Catellatospora</taxon>
    </lineage>
</organism>